<dbReference type="AlphaFoldDB" id="A0A653BZ97"/>
<keyword evidence="1" id="KW-0732">Signal</keyword>
<evidence type="ECO:0000313" key="2">
    <source>
        <dbReference type="EMBL" id="VEN40965.1"/>
    </source>
</evidence>
<sequence>MMCKLFVIFAIVAISSSFAEPEAKPSVLAAAPVVAAAPAAVVTATSHQSFVRGYSAPLLAAPAVTHAAPYAAHYVAAAAPVAYL</sequence>
<proteinExistence type="predicted"/>
<evidence type="ECO:0008006" key="4">
    <source>
        <dbReference type="Google" id="ProtNLM"/>
    </source>
</evidence>
<keyword evidence="3" id="KW-1185">Reference proteome</keyword>
<gene>
    <name evidence="2" type="ORF">CALMAC_LOCUS4953</name>
</gene>
<name>A0A653BZ97_CALMS</name>
<dbReference type="EMBL" id="CAACVG010006679">
    <property type="protein sequence ID" value="VEN40965.1"/>
    <property type="molecule type" value="Genomic_DNA"/>
</dbReference>
<protein>
    <recommendedName>
        <fullName evidence="4">Cuticle protein</fullName>
    </recommendedName>
</protein>
<dbReference type="Proteomes" id="UP000410492">
    <property type="component" value="Unassembled WGS sequence"/>
</dbReference>
<reference evidence="2 3" key="1">
    <citation type="submission" date="2019-01" db="EMBL/GenBank/DDBJ databases">
        <authorList>
            <person name="Sayadi A."/>
        </authorList>
    </citation>
    <scope>NUCLEOTIDE SEQUENCE [LARGE SCALE GENOMIC DNA]</scope>
</reference>
<accession>A0A653BZ97</accession>
<organism evidence="2 3">
    <name type="scientific">Callosobruchus maculatus</name>
    <name type="common">Southern cowpea weevil</name>
    <name type="synonym">Pulse bruchid</name>
    <dbReference type="NCBI Taxonomy" id="64391"/>
    <lineage>
        <taxon>Eukaryota</taxon>
        <taxon>Metazoa</taxon>
        <taxon>Ecdysozoa</taxon>
        <taxon>Arthropoda</taxon>
        <taxon>Hexapoda</taxon>
        <taxon>Insecta</taxon>
        <taxon>Pterygota</taxon>
        <taxon>Neoptera</taxon>
        <taxon>Endopterygota</taxon>
        <taxon>Coleoptera</taxon>
        <taxon>Polyphaga</taxon>
        <taxon>Cucujiformia</taxon>
        <taxon>Chrysomeloidea</taxon>
        <taxon>Chrysomelidae</taxon>
        <taxon>Bruchinae</taxon>
        <taxon>Bruchini</taxon>
        <taxon>Callosobruchus</taxon>
    </lineage>
</organism>
<evidence type="ECO:0000313" key="3">
    <source>
        <dbReference type="Proteomes" id="UP000410492"/>
    </source>
</evidence>
<feature type="signal peptide" evidence="1">
    <location>
        <begin position="1"/>
        <end position="19"/>
    </location>
</feature>
<feature type="chain" id="PRO_5025053740" description="Cuticle protein" evidence="1">
    <location>
        <begin position="20"/>
        <end position="84"/>
    </location>
</feature>
<evidence type="ECO:0000256" key="1">
    <source>
        <dbReference type="SAM" id="SignalP"/>
    </source>
</evidence>